<evidence type="ECO:0000256" key="5">
    <source>
        <dbReference type="ARBA" id="ARBA00022676"/>
    </source>
</evidence>
<evidence type="ECO:0000256" key="1">
    <source>
        <dbReference type="ARBA" id="ARBA00000439"/>
    </source>
</evidence>
<evidence type="ECO:0000256" key="6">
    <source>
        <dbReference type="ARBA" id="ARBA00022679"/>
    </source>
</evidence>
<dbReference type="InterPro" id="IPR003385">
    <property type="entry name" value="Glyco_hydro_77"/>
</dbReference>
<evidence type="ECO:0000256" key="2">
    <source>
        <dbReference type="ARBA" id="ARBA00005684"/>
    </source>
</evidence>
<dbReference type="PANTHER" id="PTHR32438">
    <property type="entry name" value="4-ALPHA-GLUCANOTRANSFERASE DPE1, CHLOROPLASTIC/AMYLOPLASTIC"/>
    <property type="match status" value="1"/>
</dbReference>
<dbReference type="Proteomes" id="UP000186551">
    <property type="component" value="Unassembled WGS sequence"/>
</dbReference>
<dbReference type="InterPro" id="IPR017853">
    <property type="entry name" value="GH"/>
</dbReference>
<keyword evidence="7 10" id="KW-0119">Carbohydrate metabolism</keyword>
<dbReference type="NCBIfam" id="TIGR00217">
    <property type="entry name" value="malQ"/>
    <property type="match status" value="1"/>
</dbReference>
<dbReference type="NCBIfam" id="NF011080">
    <property type="entry name" value="PRK14508.1-3"/>
    <property type="match status" value="1"/>
</dbReference>
<dbReference type="EMBL" id="LVWA01000005">
    <property type="protein sequence ID" value="OKL40145.1"/>
    <property type="molecule type" value="Genomic_DNA"/>
</dbReference>
<comment type="similarity">
    <text evidence="2 10">Belongs to the disproportionating enzyme family.</text>
</comment>
<gene>
    <name evidence="11" type="ORF">A3841_17530</name>
</gene>
<comment type="catalytic activity">
    <reaction evidence="1 10">
        <text>Transfers a segment of a (1-&gt;4)-alpha-D-glucan to a new position in an acceptor, which may be glucose or a (1-&gt;4)-alpha-D-glucan.</text>
        <dbReference type="EC" id="2.4.1.25"/>
    </reaction>
</comment>
<reference evidence="11 12" key="1">
    <citation type="submission" date="2016-03" db="EMBL/GenBank/DDBJ databases">
        <title>Genome sequence of Pontibacter sp. nov., of the family cytophagaceae, isolated from marine sediment of the Yellow Sea, China.</title>
        <authorList>
            <person name="Zhang G."/>
            <person name="Zhang R."/>
        </authorList>
    </citation>
    <scope>NUCLEOTIDE SEQUENCE [LARGE SCALE GENOMIC DNA]</scope>
    <source>
        <strain evidence="11 12">S10-8</strain>
    </source>
</reference>
<keyword evidence="12" id="KW-1185">Reference proteome</keyword>
<evidence type="ECO:0000313" key="12">
    <source>
        <dbReference type="Proteomes" id="UP000186551"/>
    </source>
</evidence>
<dbReference type="RefSeq" id="WP_073852250.1">
    <property type="nucleotide sequence ID" value="NZ_LVWA01000005.1"/>
</dbReference>
<dbReference type="SUPFAM" id="SSF51445">
    <property type="entry name" value="(Trans)glycosidases"/>
    <property type="match status" value="1"/>
</dbReference>
<evidence type="ECO:0000256" key="9">
    <source>
        <dbReference type="ARBA" id="ARBA00031501"/>
    </source>
</evidence>
<dbReference type="EC" id="2.4.1.25" evidence="3 10"/>
<keyword evidence="6 10" id="KW-0808">Transferase</keyword>
<name>A0A1Q5PD23_9BACT</name>
<evidence type="ECO:0000256" key="8">
    <source>
        <dbReference type="ARBA" id="ARBA00031423"/>
    </source>
</evidence>
<dbReference type="STRING" id="1797110.A3841_17530"/>
<organism evidence="11 12">
    <name type="scientific">Pontibacter flavimaris</name>
    <dbReference type="NCBI Taxonomy" id="1797110"/>
    <lineage>
        <taxon>Bacteria</taxon>
        <taxon>Pseudomonadati</taxon>
        <taxon>Bacteroidota</taxon>
        <taxon>Cytophagia</taxon>
        <taxon>Cytophagales</taxon>
        <taxon>Hymenobacteraceae</taxon>
        <taxon>Pontibacter</taxon>
    </lineage>
</organism>
<dbReference type="Gene3D" id="3.20.20.80">
    <property type="entry name" value="Glycosidases"/>
    <property type="match status" value="1"/>
</dbReference>
<accession>A0A1Q5PD23</accession>
<dbReference type="GO" id="GO:0005975">
    <property type="term" value="P:carbohydrate metabolic process"/>
    <property type="evidence" value="ECO:0007669"/>
    <property type="project" value="InterPro"/>
</dbReference>
<dbReference type="OrthoDB" id="9811841at2"/>
<protein>
    <recommendedName>
        <fullName evidence="4 10">4-alpha-glucanotransferase</fullName>
        <ecNumber evidence="3 10">2.4.1.25</ecNumber>
    </recommendedName>
    <alternativeName>
        <fullName evidence="8 10">Amylomaltase</fullName>
    </alternativeName>
    <alternativeName>
        <fullName evidence="9 10">Disproportionating enzyme</fullName>
    </alternativeName>
</protein>
<dbReference type="PANTHER" id="PTHR32438:SF5">
    <property type="entry name" value="4-ALPHA-GLUCANOTRANSFERASE DPE1, CHLOROPLASTIC_AMYLOPLASTIC"/>
    <property type="match status" value="1"/>
</dbReference>
<comment type="caution">
    <text evidence="11">The sequence shown here is derived from an EMBL/GenBank/DDBJ whole genome shotgun (WGS) entry which is preliminary data.</text>
</comment>
<evidence type="ECO:0000256" key="10">
    <source>
        <dbReference type="RuleBase" id="RU361207"/>
    </source>
</evidence>
<evidence type="ECO:0000256" key="3">
    <source>
        <dbReference type="ARBA" id="ARBA00012560"/>
    </source>
</evidence>
<evidence type="ECO:0000313" key="11">
    <source>
        <dbReference type="EMBL" id="OKL40145.1"/>
    </source>
</evidence>
<dbReference type="Pfam" id="PF02446">
    <property type="entry name" value="Glyco_hydro_77"/>
    <property type="match status" value="1"/>
</dbReference>
<evidence type="ECO:0000256" key="4">
    <source>
        <dbReference type="ARBA" id="ARBA00020295"/>
    </source>
</evidence>
<dbReference type="AlphaFoldDB" id="A0A1Q5PD23"/>
<dbReference type="GO" id="GO:0004134">
    <property type="term" value="F:4-alpha-glucanotransferase activity"/>
    <property type="evidence" value="ECO:0007669"/>
    <property type="project" value="UniProtKB-EC"/>
</dbReference>
<proteinExistence type="inferred from homology"/>
<evidence type="ECO:0000256" key="7">
    <source>
        <dbReference type="ARBA" id="ARBA00023277"/>
    </source>
</evidence>
<keyword evidence="5 10" id="KW-0328">Glycosyltransferase</keyword>
<sequence length="514" mass="60206">MIVPQRSAGILLHITSLPSRFGIGDLGPEAYTFADQLQQAGQRYWQILPLNPTEISSGNSPYSSHSAFAGNPLLISPEELVHDGLLHAKDLHHNEKFDDARVDFEKVTKYKLKLLRKAYQYFSEELPDVLWKNFTGFQKEQKLWLQDYANFVSFRQHFKNKNWTEWPEEIKWRDEQAVEQLAEKLREQVEYEMFLQFLFYRQWQKLKEYCLGKAILFFGDMPFYVSHDSADVWSHPDIFKLDRDGNPTAVSGVPPDYFSETGQLWGTPVFDWQALKEQNFDWWLHRIEHNLQLFGLLRLDHFRAFSAYWEVPAGEETAINGKWVKTPGGAFLKVVQQEFKELPIVAEDLGEIDQPVRDLMEKFKLPGMRVLLFAFGEDLPQSLYAPHNHTINSIVYTGTHDNNTVRGWYDKDASRDDKRRLRAYSTHRVNQSNVHSILNWLAYSSVSQLAVLPMQDVLCLGYEHIMNKPSTGSGNWEWRLQPQQFTQPHIQELKDMAIRYGRWQEPEEEETKEV</sequence>